<evidence type="ECO:0000313" key="2">
    <source>
        <dbReference type="Proteomes" id="UP000827872"/>
    </source>
</evidence>
<accession>A0ACB8EAV1</accession>
<evidence type="ECO:0000313" key="1">
    <source>
        <dbReference type="EMBL" id="KAH7989469.1"/>
    </source>
</evidence>
<dbReference type="Proteomes" id="UP000827872">
    <property type="component" value="Linkage Group LG14"/>
</dbReference>
<keyword evidence="2" id="KW-1185">Reference proteome</keyword>
<gene>
    <name evidence="1" type="ORF">K3G42_010245</name>
</gene>
<reference evidence="1" key="1">
    <citation type="submission" date="2021-08" db="EMBL/GenBank/DDBJ databases">
        <title>The first chromosome-level gecko genome reveals the dynamic sex chromosomes of Neotropical dwarf geckos (Sphaerodactylidae: Sphaerodactylus).</title>
        <authorList>
            <person name="Pinto B.J."/>
            <person name="Keating S.E."/>
            <person name="Gamble T."/>
        </authorList>
    </citation>
    <scope>NUCLEOTIDE SEQUENCE</scope>
    <source>
        <strain evidence="1">TG3544</strain>
    </source>
</reference>
<comment type="caution">
    <text evidence="1">The sequence shown here is derived from an EMBL/GenBank/DDBJ whole genome shotgun (WGS) entry which is preliminary data.</text>
</comment>
<sequence>MVGTGGSAMAQLQVTDFFARSKKGPAGAKRRKVRGAPEEASAGPSPEPQPPPPPWLASPPAPARPQTPATPGSRKRRRSGAGLEAEPSGLVPARRGQKGTARKKLAMPPEAVPHPSFPTPSNMDKKEKDLVNVSLSPGQKQEAGELPGLAVPEEKDLARETLAQLRCRLEKVQALTQKGILPVGTSRAKEDVKSRLQRARLLESKIHAKEEKKSLSGLQSVAQDLQPEAKDSERMPAYQRFHSLAQDLPPGLTLPYKYRLLAEMFRSMDTIVGMLFNRSEMVTFAKVKQGVQDMLHKQFEERNVGQIKAVHPTAYTLRQEKNIPSFSGGGLKRGAYHLTIEPVVGEGAKLSASRLLERQKVFNRNLINIVKEHHKAFLASLNPPMVVQDDKLARWHPRFKTDEVPDIVPAELPQPPQVDKLTTAQEVLAKARTMLTPKMEKALANLALKTAEAGPAVLETPPRSAPRSPATTPSSLKGVSQSLLERVRAKEAQKLQALMTRDPLQELRLARLARLPEMARVLRNVFVAEKKQALTMEAACQRMAESYRGLLTPGEMEQHLRLFSELLPDWVSVLPIRTETYIKLDKSLDLNVITERLIARAKEEEKL</sequence>
<dbReference type="EMBL" id="CM037627">
    <property type="protein sequence ID" value="KAH7989469.1"/>
    <property type="molecule type" value="Genomic_DNA"/>
</dbReference>
<protein>
    <submittedName>
        <fullName evidence="1">Uncharacterized protein</fullName>
    </submittedName>
</protein>
<organism evidence="1 2">
    <name type="scientific">Sphaerodactylus townsendi</name>
    <dbReference type="NCBI Taxonomy" id="933632"/>
    <lineage>
        <taxon>Eukaryota</taxon>
        <taxon>Metazoa</taxon>
        <taxon>Chordata</taxon>
        <taxon>Craniata</taxon>
        <taxon>Vertebrata</taxon>
        <taxon>Euteleostomi</taxon>
        <taxon>Lepidosauria</taxon>
        <taxon>Squamata</taxon>
        <taxon>Bifurcata</taxon>
        <taxon>Gekkota</taxon>
        <taxon>Sphaerodactylidae</taxon>
        <taxon>Sphaerodactylus</taxon>
    </lineage>
</organism>
<proteinExistence type="predicted"/>
<name>A0ACB8EAV1_9SAUR</name>